<sequence>MRRALLCAAVTASLFAMPAGARQPDKPITDNDPDMGDVARTPITDLNVGRDDEIPPVLTAAVGQPYTLHGLDKCRQLSAAIVELDQVLGPDIDLPQEERDRISSGRVAKWLVTSFIPFRGLIREVSGANDQDRRVNAAIQAGLTRRGFLKGVGEARGCKYPASPAPPQVVQARLEELRAQGKEPVGDKKRDKKNEKDDDVEKTDQGVPYVSEPVVQPIP</sequence>
<evidence type="ECO:0000256" key="2">
    <source>
        <dbReference type="SAM" id="SignalP"/>
    </source>
</evidence>
<dbReference type="AlphaFoldDB" id="A0A0B1ZP88"/>
<feature type="chain" id="PRO_5002065963" evidence="2">
    <location>
        <begin position="22"/>
        <end position="219"/>
    </location>
</feature>
<evidence type="ECO:0000313" key="3">
    <source>
        <dbReference type="EMBL" id="KHK90987.1"/>
    </source>
</evidence>
<protein>
    <submittedName>
        <fullName evidence="3">Uncharacterized protein</fullName>
    </submittedName>
</protein>
<dbReference type="STRING" id="1348853.LK12_08575"/>
<keyword evidence="2" id="KW-0732">Signal</keyword>
<dbReference type="RefSeq" id="WP_039282213.1">
    <property type="nucleotide sequence ID" value="NZ_JTDI01000003.1"/>
</dbReference>
<keyword evidence="4" id="KW-1185">Reference proteome</keyword>
<dbReference type="OrthoDB" id="7211066at2"/>
<proteinExistence type="predicted"/>
<evidence type="ECO:0000313" key="4">
    <source>
        <dbReference type="Proteomes" id="UP000031057"/>
    </source>
</evidence>
<comment type="caution">
    <text evidence="3">The sequence shown here is derived from an EMBL/GenBank/DDBJ whole genome shotgun (WGS) entry which is preliminary data.</text>
</comment>
<name>A0A0B1ZP88_9SPHN</name>
<dbReference type="Proteomes" id="UP000031057">
    <property type="component" value="Unassembled WGS sequence"/>
</dbReference>
<gene>
    <name evidence="3" type="ORF">LK12_08575</name>
</gene>
<feature type="compositionally biased region" description="Basic and acidic residues" evidence="1">
    <location>
        <begin position="173"/>
        <end position="196"/>
    </location>
</feature>
<evidence type="ECO:0000256" key="1">
    <source>
        <dbReference type="SAM" id="MobiDB-lite"/>
    </source>
</evidence>
<accession>A0A0B1ZP88</accession>
<feature type="region of interest" description="Disordered" evidence="1">
    <location>
        <begin position="173"/>
        <end position="219"/>
    </location>
</feature>
<dbReference type="EMBL" id="JTDI01000003">
    <property type="protein sequence ID" value="KHK90987.1"/>
    <property type="molecule type" value="Genomic_DNA"/>
</dbReference>
<feature type="signal peptide" evidence="2">
    <location>
        <begin position="1"/>
        <end position="21"/>
    </location>
</feature>
<organism evidence="3 4">
    <name type="scientific">Novosphingobium malaysiense</name>
    <dbReference type="NCBI Taxonomy" id="1348853"/>
    <lineage>
        <taxon>Bacteria</taxon>
        <taxon>Pseudomonadati</taxon>
        <taxon>Pseudomonadota</taxon>
        <taxon>Alphaproteobacteria</taxon>
        <taxon>Sphingomonadales</taxon>
        <taxon>Sphingomonadaceae</taxon>
        <taxon>Novosphingobium</taxon>
    </lineage>
</organism>
<reference evidence="3 4" key="1">
    <citation type="submission" date="2014-10" db="EMBL/GenBank/DDBJ databases">
        <title>Genome sequence of Novosphingobium malaysiense MUSC 273(T).</title>
        <authorList>
            <person name="Lee L.-H."/>
        </authorList>
    </citation>
    <scope>NUCLEOTIDE SEQUENCE [LARGE SCALE GENOMIC DNA]</scope>
    <source>
        <strain evidence="3 4">MUSC 273</strain>
    </source>
</reference>